<dbReference type="OrthoDB" id="9780658at2"/>
<evidence type="ECO:0000256" key="5">
    <source>
        <dbReference type="ARBA" id="ARBA00023014"/>
    </source>
</evidence>
<proteinExistence type="predicted"/>
<keyword evidence="6" id="KW-0732">Signal</keyword>
<dbReference type="PANTHER" id="PTHR43498">
    <property type="entry name" value="FERREDOXIN:COB-COM HETERODISULFIDE REDUCTASE SUBUNIT A"/>
    <property type="match status" value="1"/>
</dbReference>
<keyword evidence="3" id="KW-0560">Oxidoreductase</keyword>
<dbReference type="Proteomes" id="UP000319976">
    <property type="component" value="Chromosome"/>
</dbReference>
<keyword evidence="1" id="KW-0004">4Fe-4S</keyword>
<keyword evidence="5" id="KW-0411">Iron-sulfur</keyword>
<evidence type="ECO:0000259" key="7">
    <source>
        <dbReference type="Pfam" id="PF25275"/>
    </source>
</evidence>
<evidence type="ECO:0000256" key="3">
    <source>
        <dbReference type="ARBA" id="ARBA00023002"/>
    </source>
</evidence>
<protein>
    <submittedName>
        <fullName evidence="8">Tricarballylate dehydrogenase</fullName>
    </submittedName>
</protein>
<feature type="signal peptide" evidence="6">
    <location>
        <begin position="1"/>
        <end position="20"/>
    </location>
</feature>
<name>A0A517TBL8_9PLAN</name>
<sequence precursor="true">MITRISMCALLLCFAATSRGESLLVEAESFDSHGGWKLDTQFIDEMGSPYLLAHGLGDAVDDASTTVTFPATGTYHVYVRTKDWVARWDAPGQPGRFQLSVDGKPLQETFGTKGAEWFWHDGGTVTVDQKEVKLSLNDLTGFDGRCDAIFFTTDAKQAPPNDESLVSWRKQQLGLPEDVEVKSGYDLVVIGGGYSGMGAALSAARMGAKVALIQNRPVLGGNGSSEVRVWAMGRIRLGKYPRVGEIIDEFTDHAKASPAPKEQFGDDLKEQIVRAEPNIDLFLNHHANKVTTDGNRITGVTAFDTRTSRRLRFEGQNFVDCTGHGTIGYLADADWEMEPKGRMGMSNMWMWENAEEPQSFPETPWALDLNMADFPYPKRFHGQWFWESGFDKDPLNDAEGIRDWNLRAVYGAFNAMKNRDGATAHKNARMVWLAFVGGPRESRRLMGDVILNQDDIVQKKDFPDACVSSTWSIDLHYPKEQYAKKFPENPFISYAVHDRRVDREYGYPVPYRCFYSRNIENLFMAGRCISVTHQALGTVRVMRTLGMTGEVVGKAASLCSQYDCTPRDVYESHLDELLEMLELPGKARRTELGGETVIPEDALAITGPRGPYSGENPTSFEGIVLDDDKAKFTGKWNRGGGGDWPHYIGYGYAYAGAGSNAKAVFEFKPESSGEYEIRLAWRPHENRTTGASVELRVETNASRIRVNQRNNPDANKSFGSLGRFELHKGETLTVTISAAESEKGNVHVDAIQFIPVKD</sequence>
<gene>
    <name evidence="8" type="ORF">V22_30270</name>
</gene>
<dbReference type="SUPFAM" id="SSF51905">
    <property type="entry name" value="FAD/NAD(P)-binding domain"/>
    <property type="match status" value="1"/>
</dbReference>
<dbReference type="AlphaFoldDB" id="A0A517TBL8"/>
<reference evidence="8 9" key="1">
    <citation type="submission" date="2019-02" db="EMBL/GenBank/DDBJ databases">
        <title>Deep-cultivation of Planctomycetes and their phenomic and genomic characterization uncovers novel biology.</title>
        <authorList>
            <person name="Wiegand S."/>
            <person name="Jogler M."/>
            <person name="Boedeker C."/>
            <person name="Pinto D."/>
            <person name="Vollmers J."/>
            <person name="Rivas-Marin E."/>
            <person name="Kohn T."/>
            <person name="Peeters S.H."/>
            <person name="Heuer A."/>
            <person name="Rast P."/>
            <person name="Oberbeckmann S."/>
            <person name="Bunk B."/>
            <person name="Jeske O."/>
            <person name="Meyerdierks A."/>
            <person name="Storesund J.E."/>
            <person name="Kallscheuer N."/>
            <person name="Luecker S."/>
            <person name="Lage O.M."/>
            <person name="Pohl T."/>
            <person name="Merkel B.J."/>
            <person name="Hornburger P."/>
            <person name="Mueller R.-W."/>
            <person name="Bruemmer F."/>
            <person name="Labrenz M."/>
            <person name="Spormann A.M."/>
            <person name="Op den Camp H."/>
            <person name="Overmann J."/>
            <person name="Amann R."/>
            <person name="Jetten M.S.M."/>
            <person name="Mascher T."/>
            <person name="Medema M.H."/>
            <person name="Devos D.P."/>
            <person name="Kaster A.-K."/>
            <person name="Ovreas L."/>
            <person name="Rohde M."/>
            <person name="Galperin M.Y."/>
            <person name="Jogler C."/>
        </authorList>
    </citation>
    <scope>NUCLEOTIDE SEQUENCE [LARGE SCALE GENOMIC DNA]</scope>
    <source>
        <strain evidence="8 9">V22</strain>
    </source>
</reference>
<dbReference type="Pfam" id="PF25275">
    <property type="entry name" value="Golvesin_C"/>
    <property type="match status" value="1"/>
</dbReference>
<keyword evidence="4" id="KW-0408">Iron</keyword>
<dbReference type="EMBL" id="CP036316">
    <property type="protein sequence ID" value="QDT65766.1"/>
    <property type="molecule type" value="Genomic_DNA"/>
</dbReference>
<evidence type="ECO:0000256" key="2">
    <source>
        <dbReference type="ARBA" id="ARBA00022723"/>
    </source>
</evidence>
<dbReference type="GO" id="GO:0046872">
    <property type="term" value="F:metal ion binding"/>
    <property type="evidence" value="ECO:0007669"/>
    <property type="project" value="UniProtKB-KW"/>
</dbReference>
<keyword evidence="9" id="KW-1185">Reference proteome</keyword>
<dbReference type="InterPro" id="IPR036188">
    <property type="entry name" value="FAD/NAD-bd_sf"/>
</dbReference>
<feature type="chain" id="PRO_5021838760" evidence="6">
    <location>
        <begin position="21"/>
        <end position="758"/>
    </location>
</feature>
<dbReference type="GO" id="GO:0016491">
    <property type="term" value="F:oxidoreductase activity"/>
    <property type="evidence" value="ECO:0007669"/>
    <property type="project" value="UniProtKB-KW"/>
</dbReference>
<dbReference type="KEGG" id="chya:V22_30270"/>
<dbReference type="GO" id="GO:0051539">
    <property type="term" value="F:4 iron, 4 sulfur cluster binding"/>
    <property type="evidence" value="ECO:0007669"/>
    <property type="project" value="UniProtKB-KW"/>
</dbReference>
<evidence type="ECO:0000256" key="4">
    <source>
        <dbReference type="ARBA" id="ARBA00023004"/>
    </source>
</evidence>
<evidence type="ECO:0000256" key="6">
    <source>
        <dbReference type="SAM" id="SignalP"/>
    </source>
</evidence>
<keyword evidence="2" id="KW-0479">Metal-binding</keyword>
<dbReference type="Pfam" id="PF12831">
    <property type="entry name" value="FAD_oxidored"/>
    <property type="match status" value="2"/>
</dbReference>
<dbReference type="Gene3D" id="2.60.120.260">
    <property type="entry name" value="Galactose-binding domain-like"/>
    <property type="match status" value="1"/>
</dbReference>
<dbReference type="RefSeq" id="WP_145264241.1">
    <property type="nucleotide sequence ID" value="NZ_CP036316.1"/>
</dbReference>
<organism evidence="8 9">
    <name type="scientific">Calycomorphotria hydatis</name>
    <dbReference type="NCBI Taxonomy" id="2528027"/>
    <lineage>
        <taxon>Bacteria</taxon>
        <taxon>Pseudomonadati</taxon>
        <taxon>Planctomycetota</taxon>
        <taxon>Planctomycetia</taxon>
        <taxon>Planctomycetales</taxon>
        <taxon>Planctomycetaceae</taxon>
        <taxon>Calycomorphotria</taxon>
    </lineage>
</organism>
<feature type="domain" description="Golvesin/Xly CBD-like" evidence="7">
    <location>
        <begin position="628"/>
        <end position="753"/>
    </location>
</feature>
<dbReference type="Gene3D" id="3.50.50.60">
    <property type="entry name" value="FAD/NAD(P)-binding domain"/>
    <property type="match status" value="1"/>
</dbReference>
<dbReference type="PANTHER" id="PTHR43498:SF1">
    <property type="entry name" value="COB--COM HETERODISULFIDE REDUCTASE IRON-SULFUR SUBUNIT A"/>
    <property type="match status" value="1"/>
</dbReference>
<dbReference type="InterPro" id="IPR039650">
    <property type="entry name" value="HdrA-like"/>
</dbReference>
<accession>A0A517TBL8</accession>
<dbReference type="InterPro" id="IPR033803">
    <property type="entry name" value="CBD-like_Golvesin-Xly"/>
</dbReference>
<evidence type="ECO:0000313" key="8">
    <source>
        <dbReference type="EMBL" id="QDT65766.1"/>
    </source>
</evidence>
<evidence type="ECO:0000313" key="9">
    <source>
        <dbReference type="Proteomes" id="UP000319976"/>
    </source>
</evidence>
<evidence type="ECO:0000256" key="1">
    <source>
        <dbReference type="ARBA" id="ARBA00022485"/>
    </source>
</evidence>